<protein>
    <recommendedName>
        <fullName evidence="1">triacylglycerol lipase</fullName>
        <ecNumber evidence="1">3.1.1.3</ecNumber>
    </recommendedName>
</protein>
<evidence type="ECO:0000256" key="1">
    <source>
        <dbReference type="ARBA" id="ARBA00013279"/>
    </source>
</evidence>
<dbReference type="eggNOG" id="KOG4569">
    <property type="taxonomic scope" value="Eukaryota"/>
</dbReference>
<dbReference type="InterPro" id="IPR051299">
    <property type="entry name" value="AB_hydrolase_lip/est"/>
</dbReference>
<dbReference type="PANTHER" id="PTHR46640">
    <property type="entry name" value="TRIACYLGLYCEROL LIPASE, PUTATIVE (AFU_ORTHOLOGUE AFUA_6G06510)-RELATED"/>
    <property type="match status" value="1"/>
</dbReference>
<feature type="signal peptide" evidence="4">
    <location>
        <begin position="1"/>
        <end position="23"/>
    </location>
</feature>
<dbReference type="CDD" id="cd00519">
    <property type="entry name" value="Lipase_3"/>
    <property type="match status" value="1"/>
</dbReference>
<keyword evidence="2 4" id="KW-0732">Signal</keyword>
<dbReference type="InterPro" id="IPR002921">
    <property type="entry name" value="Fungal_lipase-type"/>
</dbReference>
<dbReference type="VEuPathDB" id="FungiDB:CTRG_02964"/>
<dbReference type="PANTHER" id="PTHR46640:SF1">
    <property type="entry name" value="FUNGAL LIPASE-LIKE DOMAIN-CONTAINING PROTEIN-RELATED"/>
    <property type="match status" value="1"/>
</dbReference>
<dbReference type="EC" id="3.1.1.3" evidence="1"/>
<accession>C5M992</accession>
<keyword evidence="7" id="KW-1185">Reference proteome</keyword>
<dbReference type="GO" id="GO:0006629">
    <property type="term" value="P:lipid metabolic process"/>
    <property type="evidence" value="ECO:0007669"/>
    <property type="project" value="InterPro"/>
</dbReference>
<dbReference type="RefSeq" id="XP_002548667.1">
    <property type="nucleotide sequence ID" value="XM_002548621.1"/>
</dbReference>
<dbReference type="GeneID" id="8299413"/>
<evidence type="ECO:0000256" key="3">
    <source>
        <dbReference type="ARBA" id="ARBA00022801"/>
    </source>
</evidence>
<dbReference type="Proteomes" id="UP000002037">
    <property type="component" value="Unassembled WGS sequence"/>
</dbReference>
<evidence type="ECO:0000313" key="7">
    <source>
        <dbReference type="Proteomes" id="UP000002037"/>
    </source>
</evidence>
<gene>
    <name evidence="6" type="ORF">CTRG_02964</name>
</gene>
<organism evidence="6 7">
    <name type="scientific">Candida tropicalis (strain ATCC MYA-3404 / T1)</name>
    <name type="common">Yeast</name>
    <dbReference type="NCBI Taxonomy" id="294747"/>
    <lineage>
        <taxon>Eukaryota</taxon>
        <taxon>Fungi</taxon>
        <taxon>Dikarya</taxon>
        <taxon>Ascomycota</taxon>
        <taxon>Saccharomycotina</taxon>
        <taxon>Pichiomycetes</taxon>
        <taxon>Debaryomycetaceae</taxon>
        <taxon>Candida/Lodderomyces clade</taxon>
        <taxon>Candida</taxon>
    </lineage>
</organism>
<feature type="domain" description="Fungal lipase-type" evidence="5">
    <location>
        <begin position="125"/>
        <end position="279"/>
    </location>
</feature>
<name>C5M992_CANTT</name>
<reference evidence="6 7" key="1">
    <citation type="journal article" date="2009" name="Nature">
        <title>Evolution of pathogenicity and sexual reproduction in eight Candida genomes.</title>
        <authorList>
            <person name="Butler G."/>
            <person name="Rasmussen M.D."/>
            <person name="Lin M.F."/>
            <person name="Santos M.A."/>
            <person name="Sakthikumar S."/>
            <person name="Munro C.A."/>
            <person name="Rheinbay E."/>
            <person name="Grabherr M."/>
            <person name="Forche A."/>
            <person name="Reedy J.L."/>
            <person name="Agrafioti I."/>
            <person name="Arnaud M.B."/>
            <person name="Bates S."/>
            <person name="Brown A.J."/>
            <person name="Brunke S."/>
            <person name="Costanzo M.C."/>
            <person name="Fitzpatrick D.A."/>
            <person name="de Groot P.W."/>
            <person name="Harris D."/>
            <person name="Hoyer L.L."/>
            <person name="Hube B."/>
            <person name="Klis F.M."/>
            <person name="Kodira C."/>
            <person name="Lennard N."/>
            <person name="Logue M.E."/>
            <person name="Martin R."/>
            <person name="Neiman A.M."/>
            <person name="Nikolaou E."/>
            <person name="Quail M.A."/>
            <person name="Quinn J."/>
            <person name="Santos M.C."/>
            <person name="Schmitzberger F.F."/>
            <person name="Sherlock G."/>
            <person name="Shah P."/>
            <person name="Silverstein K.A."/>
            <person name="Skrzypek M.S."/>
            <person name="Soll D."/>
            <person name="Staggs R."/>
            <person name="Stansfield I."/>
            <person name="Stumpf M.P."/>
            <person name="Sudbery P.E."/>
            <person name="Srikantha T."/>
            <person name="Zeng Q."/>
            <person name="Berman J."/>
            <person name="Berriman M."/>
            <person name="Heitman J."/>
            <person name="Gow N.A."/>
            <person name="Lorenz M.C."/>
            <person name="Birren B.W."/>
            <person name="Kellis M."/>
            <person name="Cuomo C.A."/>
        </authorList>
    </citation>
    <scope>NUCLEOTIDE SEQUENCE [LARGE SCALE GENOMIC DNA]</scope>
    <source>
        <strain evidence="7">ATCC MYA-3404 / T1</strain>
    </source>
</reference>
<dbReference type="SUPFAM" id="SSF53474">
    <property type="entry name" value="alpha/beta-Hydrolases"/>
    <property type="match status" value="1"/>
</dbReference>
<dbReference type="Pfam" id="PF01764">
    <property type="entry name" value="Lipase_3"/>
    <property type="match status" value="1"/>
</dbReference>
<dbReference type="HOGENOM" id="CLU_032957_3_2_1"/>
<dbReference type="Gene3D" id="3.40.50.1820">
    <property type="entry name" value="alpha/beta hydrolase"/>
    <property type="match status" value="1"/>
</dbReference>
<dbReference type="GO" id="GO:0004806">
    <property type="term" value="F:triacylglycerol lipase activity"/>
    <property type="evidence" value="ECO:0007669"/>
    <property type="project" value="UniProtKB-EC"/>
</dbReference>
<dbReference type="OrthoDB" id="438440at2759"/>
<evidence type="ECO:0000259" key="5">
    <source>
        <dbReference type="Pfam" id="PF01764"/>
    </source>
</evidence>
<evidence type="ECO:0000256" key="4">
    <source>
        <dbReference type="SAM" id="SignalP"/>
    </source>
</evidence>
<dbReference type="AlphaFoldDB" id="C5M992"/>
<sequence length="354" mass="41142">MDRWCNFILLLLHICLFSDLINSFPVSDDDQIFIDERRTIKSIDSDIYSNLYTYAHLIDISYCISEINRIGEPFDCNLNCDKRFPNVSLVYQFYFDDSVTGYIATTKSNIFNYNQTIDRSKKTIIVSLRGTRSIFDTMADLKLDMIPYTNNGVKVPLCGHNCKVHRGFYDYYSRTLSLIHPYIAQELQSANEEEEDYELLILGHSLGGSVAYLLGLYYVDLGYDKITLVTMGQPLLGNRDFVEWGDRVLGSKYEAKHNDFKRKFLRVIHKNDVVATIPKDPNIFNHYYQFDNQIYLNCSEEDNRPTLQEVVDCSVGLNDQCIAKDFPVFSFARHNYLRIHITYFRRMGLCGMLG</sequence>
<evidence type="ECO:0000313" key="6">
    <source>
        <dbReference type="EMBL" id="EER34146.1"/>
    </source>
</evidence>
<dbReference type="EMBL" id="GG692397">
    <property type="protein sequence ID" value="EER34146.1"/>
    <property type="molecule type" value="Genomic_DNA"/>
</dbReference>
<dbReference type="InterPro" id="IPR029058">
    <property type="entry name" value="AB_hydrolase_fold"/>
</dbReference>
<dbReference type="KEGG" id="ctp:CTRG_02964"/>
<evidence type="ECO:0000256" key="2">
    <source>
        <dbReference type="ARBA" id="ARBA00022729"/>
    </source>
</evidence>
<proteinExistence type="predicted"/>
<keyword evidence="3" id="KW-0378">Hydrolase</keyword>
<feature type="chain" id="PRO_5002952766" description="triacylglycerol lipase" evidence="4">
    <location>
        <begin position="24"/>
        <end position="354"/>
    </location>
</feature>